<reference evidence="6 7" key="1">
    <citation type="submission" date="2019-02" db="EMBL/GenBank/DDBJ databases">
        <title>Complete Genome Sequence and Methylome Analysis of Sphaerotilus natans subsp. sulfidivorans D-507.</title>
        <authorList>
            <person name="Fomenkov A."/>
            <person name="Gridneva E."/>
            <person name="Smolyakov D."/>
            <person name="Dubinina G."/>
            <person name="Vincze T."/>
            <person name="Grabovich M."/>
            <person name="Roberts R.J."/>
        </authorList>
    </citation>
    <scope>NUCLEOTIDE SEQUENCE [LARGE SCALE GENOMIC DNA]</scope>
    <source>
        <strain evidence="6 7">D-507</strain>
    </source>
</reference>
<dbReference type="GO" id="GO:0004556">
    <property type="term" value="F:alpha-amylase activity"/>
    <property type="evidence" value="ECO:0007669"/>
    <property type="project" value="TreeGrafter"/>
</dbReference>
<dbReference type="SMART" id="SM00642">
    <property type="entry name" value="Aamy"/>
    <property type="match status" value="1"/>
</dbReference>
<evidence type="ECO:0000259" key="4">
    <source>
        <dbReference type="SMART" id="SM00642"/>
    </source>
</evidence>
<dbReference type="GO" id="GO:0009313">
    <property type="term" value="P:oligosaccharide catabolic process"/>
    <property type="evidence" value="ECO:0007669"/>
    <property type="project" value="TreeGrafter"/>
</dbReference>
<dbReference type="PANTHER" id="PTHR10357:SF184">
    <property type="entry name" value="OLIGO-1,6-GLUCOSIDASE 1"/>
    <property type="match status" value="1"/>
</dbReference>
<gene>
    <name evidence="5" type="ORF">ABIC99_002399</name>
    <name evidence="6" type="ORF">EWH46_12655</name>
</gene>
<feature type="domain" description="Glycosyl hydrolase family 13 catalytic" evidence="4">
    <location>
        <begin position="21"/>
        <end position="437"/>
    </location>
</feature>
<evidence type="ECO:0000256" key="2">
    <source>
        <dbReference type="ARBA" id="ARBA00022801"/>
    </source>
</evidence>
<dbReference type="Pfam" id="PF00128">
    <property type="entry name" value="Alpha-amylase"/>
    <property type="match status" value="1"/>
</dbReference>
<proteinExistence type="inferred from homology"/>
<dbReference type="EMBL" id="CP035708">
    <property type="protein sequence ID" value="QEN01546.1"/>
    <property type="molecule type" value="Genomic_DNA"/>
</dbReference>
<dbReference type="EMBL" id="JBEPLS010000008">
    <property type="protein sequence ID" value="MET3604583.1"/>
    <property type="molecule type" value="Genomic_DNA"/>
</dbReference>
<evidence type="ECO:0000313" key="7">
    <source>
        <dbReference type="Proteomes" id="UP000323522"/>
    </source>
</evidence>
<dbReference type="GO" id="GO:0004574">
    <property type="term" value="F:oligo-1,6-glucosidase activity"/>
    <property type="evidence" value="ECO:0007669"/>
    <property type="project" value="UniProtKB-EC"/>
</dbReference>
<sequence>MIAATRRGAVGAWWRSAVAYQIYPRSFCDSDGDGIGDLRGITSKLDHLQDLGVQVVWLSPVYASPQDDNGYDISDYRAIAPEYGTLADFDEMLAAMHARGMRLVMDLVVNHSSDEHVWFRQARSSRDNPFHDHYIWRDPKPDGAPPNNWEAAFNGSVWEWNEPTGEYYLHMFSRRQPDLNWENPALRQEVWALMRFWLDRGVDGFRMDVINMISKPWEADGRLPDAPVVRPGFLQPGFAMSCNGPRLMEFLREMRREVLDHYDTLTVGEAPMATVRQGREITDPRTGALDMLFQFEHMDLDSIPGDPRGKWALKPLHLPDLKRTMQRWQDALHGCGWNSLYLSNHDQPRPVSRFGCDEPAHRVGSARMLAIWLHAHQGTPYIYQGEEIGLPNTPFASIEDCRDIETLNMHRIAIGERGEDPAEVMAAIRAKGRDNARTPMPWSGTGPHAGFTRGTPWIDLHPHWREIHVERDRADPHGVFAMYRRLIALRRVHPVLAEGRCEGWALDHSRLAILSRSLGDELWLVACNFGGDTETFDLPEELALRAGTGWRWLAEPMALSHPAGAPDEHARLQGARLAPWEGRMLRLRRVPSS</sequence>
<reference evidence="5 8" key="2">
    <citation type="submission" date="2024-06" db="EMBL/GenBank/DDBJ databases">
        <title>Genomic Encyclopedia of Type Strains, Phase IV (KMG-IV): sequencing the most valuable type-strain genomes for metagenomic binning, comparative biology and taxonomic classification.</title>
        <authorList>
            <person name="Goeker M."/>
        </authorList>
    </citation>
    <scope>NUCLEOTIDE SEQUENCE [LARGE SCALE GENOMIC DNA]</scope>
    <source>
        <strain evidence="5 8">D-501</strain>
    </source>
</reference>
<dbReference type="EC" id="3.2.1.10" evidence="5"/>
<keyword evidence="3 5" id="KW-0326">Glycosidase</keyword>
<dbReference type="Proteomes" id="UP000323522">
    <property type="component" value="Chromosome"/>
</dbReference>
<dbReference type="Gene3D" id="3.20.20.80">
    <property type="entry name" value="Glycosidases"/>
    <property type="match status" value="1"/>
</dbReference>
<dbReference type="PANTHER" id="PTHR10357">
    <property type="entry name" value="ALPHA-AMYLASE FAMILY MEMBER"/>
    <property type="match status" value="1"/>
</dbReference>
<dbReference type="InterPro" id="IPR017853">
    <property type="entry name" value="GH"/>
</dbReference>
<dbReference type="FunFam" id="3.20.20.80:FF:000064">
    <property type="entry name" value="Oligo-1,6-glucosidase"/>
    <property type="match status" value="2"/>
</dbReference>
<dbReference type="NCBIfam" id="NF008183">
    <property type="entry name" value="PRK10933.1"/>
    <property type="match status" value="1"/>
</dbReference>
<dbReference type="FunFam" id="3.90.400.10:FF:000002">
    <property type="entry name" value="Sucrose isomerase"/>
    <property type="match status" value="1"/>
</dbReference>
<name>A0A5C1Q459_9BURK</name>
<evidence type="ECO:0000313" key="8">
    <source>
        <dbReference type="Proteomes" id="UP001549111"/>
    </source>
</evidence>
<dbReference type="SUPFAM" id="SSF51011">
    <property type="entry name" value="Glycosyl hydrolase domain"/>
    <property type="match status" value="1"/>
</dbReference>
<dbReference type="InterPro" id="IPR013780">
    <property type="entry name" value="Glyco_hydro_b"/>
</dbReference>
<dbReference type="OrthoDB" id="9805159at2"/>
<evidence type="ECO:0000256" key="3">
    <source>
        <dbReference type="ARBA" id="ARBA00023295"/>
    </source>
</evidence>
<protein>
    <submittedName>
        <fullName evidence="6">Alpha-glucosidase</fullName>
    </submittedName>
    <submittedName>
        <fullName evidence="5">Oligo-1,6-glucosidase</fullName>
        <ecNumber evidence="5">3.2.1.10</ecNumber>
    </submittedName>
</protein>
<comment type="similarity">
    <text evidence="1">Belongs to the glycosyl hydrolase 13 family.</text>
</comment>
<keyword evidence="2 5" id="KW-0378">Hydrolase</keyword>
<evidence type="ECO:0000313" key="5">
    <source>
        <dbReference type="EMBL" id="MET3604583.1"/>
    </source>
</evidence>
<dbReference type="RefSeq" id="WP_149504225.1">
    <property type="nucleotide sequence ID" value="NZ_CP035708.1"/>
</dbReference>
<accession>A0A5C1Q459</accession>
<organism evidence="6 7">
    <name type="scientific">Sphaerotilus sulfidivorans</name>
    <dbReference type="NCBI Taxonomy" id="639200"/>
    <lineage>
        <taxon>Bacteria</taxon>
        <taxon>Pseudomonadati</taxon>
        <taxon>Pseudomonadota</taxon>
        <taxon>Betaproteobacteria</taxon>
        <taxon>Burkholderiales</taxon>
        <taxon>Sphaerotilaceae</taxon>
        <taxon>Sphaerotilus</taxon>
    </lineage>
</organism>
<dbReference type="InterPro" id="IPR006047">
    <property type="entry name" value="GH13_cat_dom"/>
</dbReference>
<dbReference type="Proteomes" id="UP001549111">
    <property type="component" value="Unassembled WGS sequence"/>
</dbReference>
<dbReference type="SUPFAM" id="SSF51445">
    <property type="entry name" value="(Trans)glycosidases"/>
    <property type="match status" value="1"/>
</dbReference>
<keyword evidence="8" id="KW-1185">Reference proteome</keyword>
<dbReference type="Gene3D" id="2.60.40.1180">
    <property type="entry name" value="Golgi alpha-mannosidase II"/>
    <property type="match status" value="1"/>
</dbReference>
<dbReference type="AlphaFoldDB" id="A0A5C1Q459"/>
<dbReference type="KEGG" id="snn:EWH46_12655"/>
<dbReference type="CDD" id="cd11333">
    <property type="entry name" value="AmyAc_SI_OligoGlu_DGase"/>
    <property type="match status" value="1"/>
</dbReference>
<dbReference type="Gene3D" id="3.90.400.10">
    <property type="entry name" value="Oligo-1,6-glucosidase, Domain 2"/>
    <property type="match status" value="1"/>
</dbReference>
<evidence type="ECO:0000256" key="1">
    <source>
        <dbReference type="ARBA" id="ARBA00008061"/>
    </source>
</evidence>
<dbReference type="InterPro" id="IPR045857">
    <property type="entry name" value="O16G_dom_2"/>
</dbReference>
<evidence type="ECO:0000313" key="6">
    <source>
        <dbReference type="EMBL" id="QEN01546.1"/>
    </source>
</evidence>